<dbReference type="EMBL" id="VZDO01000015">
    <property type="protein sequence ID" value="KAB0677771.1"/>
    <property type="molecule type" value="Genomic_DNA"/>
</dbReference>
<accession>A0A7V7PMA0</accession>
<evidence type="ECO:0000256" key="1">
    <source>
        <dbReference type="SAM" id="Phobius"/>
    </source>
</evidence>
<reference evidence="2 3" key="1">
    <citation type="submission" date="2019-09" db="EMBL/GenBank/DDBJ databases">
        <title>YIM 132180 draft genome.</title>
        <authorList>
            <person name="Zhang K."/>
        </authorList>
    </citation>
    <scope>NUCLEOTIDE SEQUENCE [LARGE SCALE GENOMIC DNA]</scope>
    <source>
        <strain evidence="2 3">YIM 132180</strain>
    </source>
</reference>
<comment type="caution">
    <text evidence="2">The sequence shown here is derived from an EMBL/GenBank/DDBJ whole genome shotgun (WGS) entry which is preliminary data.</text>
</comment>
<keyword evidence="1" id="KW-1133">Transmembrane helix</keyword>
<protein>
    <recommendedName>
        <fullName evidence="4">DUF4282 domain-containing protein</fullName>
    </recommendedName>
</protein>
<dbReference type="Proteomes" id="UP000432089">
    <property type="component" value="Unassembled WGS sequence"/>
</dbReference>
<keyword evidence="1" id="KW-0812">Transmembrane</keyword>
<evidence type="ECO:0008006" key="4">
    <source>
        <dbReference type="Google" id="ProtNLM"/>
    </source>
</evidence>
<gene>
    <name evidence="2" type="ORF">F6X38_17480</name>
</gene>
<keyword evidence="3" id="KW-1185">Reference proteome</keyword>
<feature type="transmembrane region" description="Helical" evidence="1">
    <location>
        <begin position="56"/>
        <end position="75"/>
    </location>
</feature>
<dbReference type="RefSeq" id="WP_150971885.1">
    <property type="nucleotide sequence ID" value="NZ_VZDO01000015.1"/>
</dbReference>
<sequence length="88" mass="9243">MTSFQRLVRFLLWFVLFGSIFTAVLGAFVAAFGGILGMDGLRSAGAFVAGGSAATFFFVILSPLGEIVVGFLMAADSTAKKKSADARR</sequence>
<evidence type="ECO:0000313" key="3">
    <source>
        <dbReference type="Proteomes" id="UP000432089"/>
    </source>
</evidence>
<proteinExistence type="predicted"/>
<organism evidence="2 3">
    <name type="scientific">Plantimonas leprariae</name>
    <dbReference type="NCBI Taxonomy" id="2615207"/>
    <lineage>
        <taxon>Bacteria</taxon>
        <taxon>Pseudomonadati</taxon>
        <taxon>Pseudomonadota</taxon>
        <taxon>Alphaproteobacteria</taxon>
        <taxon>Hyphomicrobiales</taxon>
        <taxon>Aurantimonadaceae</taxon>
        <taxon>Plantimonas</taxon>
    </lineage>
</organism>
<feature type="transmembrane region" description="Helical" evidence="1">
    <location>
        <begin position="12"/>
        <end position="36"/>
    </location>
</feature>
<keyword evidence="1" id="KW-0472">Membrane</keyword>
<name>A0A7V7PMA0_9HYPH</name>
<dbReference type="AlphaFoldDB" id="A0A7V7PMA0"/>
<evidence type="ECO:0000313" key="2">
    <source>
        <dbReference type="EMBL" id="KAB0677771.1"/>
    </source>
</evidence>